<dbReference type="EMBL" id="BMPI01000001">
    <property type="protein sequence ID" value="GGM03354.1"/>
    <property type="molecule type" value="Genomic_DNA"/>
</dbReference>
<dbReference type="NCBIfam" id="TIGR02710">
    <property type="entry name" value="TIGR02710 family CRISPR-associated CARF protein"/>
    <property type="match status" value="1"/>
</dbReference>
<comment type="caution">
    <text evidence="1">The sequence shown here is derived from an EMBL/GenBank/DDBJ whole genome shotgun (WGS) entry which is preliminary data.</text>
</comment>
<proteinExistence type="predicted"/>
<accession>A0A917WHB8</accession>
<name>A0A917WHB8_9ACTN</name>
<keyword evidence="2" id="KW-1185">Reference proteome</keyword>
<sequence>MVDGDIESHVRQMREISEGRAGHGDGSAYEQATRYYLEHLADACAQQARDSRLDLPPRVDLLICMTGMSPRPVVLAFKILRPARLVLITSDAAQDTIDVVHENVVARGLLRASEFSARPCVSTDPLSIYRIVREEVDIVARRHDGPVAAYIDITGGRKVMGASAALAAWQLNLGLSYVDGDYDPVLRQAVPGSDRMLVLDNPTSLFGEQEMDVATQAFASGNFEVARSRFAVLAERLVQPGLARFMAALSGLYRAWCDLDRDAMPKAVAQVRAALGSARRDVSEETVRTVHAQLQLLSELATGDSRALLLTFSLLDEHYRGVGRHDFAALFSYRTIEHCLSAHLKRKYGFACDAPDYARLTGDRAALAQRYRDTVNAVRNVQGRPSLPSNPGPFAAAVLLKVIDDPLAAAAGLDTVDGLRELERLAKARNASVLAHGEQFISQHQSEELNAKANEVLRAYWRAHRPGEELGAARSELAFVRGAS</sequence>
<evidence type="ECO:0000313" key="2">
    <source>
        <dbReference type="Proteomes" id="UP000642070"/>
    </source>
</evidence>
<reference evidence="1" key="2">
    <citation type="submission" date="2020-09" db="EMBL/GenBank/DDBJ databases">
        <authorList>
            <person name="Sun Q."/>
            <person name="Ohkuma M."/>
        </authorList>
    </citation>
    <scope>NUCLEOTIDE SEQUENCE</scope>
    <source>
        <strain evidence="1">JCM 19831</strain>
    </source>
</reference>
<dbReference type="Proteomes" id="UP000642070">
    <property type="component" value="Unassembled WGS sequence"/>
</dbReference>
<evidence type="ECO:0000313" key="1">
    <source>
        <dbReference type="EMBL" id="GGM03354.1"/>
    </source>
</evidence>
<protein>
    <recommendedName>
        <fullName evidence="3">CRISPR-associated protein</fullName>
    </recommendedName>
</protein>
<organism evidence="1 2">
    <name type="scientific">Dactylosporangium sucinum</name>
    <dbReference type="NCBI Taxonomy" id="1424081"/>
    <lineage>
        <taxon>Bacteria</taxon>
        <taxon>Bacillati</taxon>
        <taxon>Actinomycetota</taxon>
        <taxon>Actinomycetes</taxon>
        <taxon>Micromonosporales</taxon>
        <taxon>Micromonosporaceae</taxon>
        <taxon>Dactylosporangium</taxon>
    </lineage>
</organism>
<evidence type="ECO:0008006" key="3">
    <source>
        <dbReference type="Google" id="ProtNLM"/>
    </source>
</evidence>
<reference evidence="1" key="1">
    <citation type="journal article" date="2014" name="Int. J. Syst. Evol. Microbiol.">
        <title>Complete genome sequence of Corynebacterium casei LMG S-19264T (=DSM 44701T), isolated from a smear-ripened cheese.</title>
        <authorList>
            <consortium name="US DOE Joint Genome Institute (JGI-PGF)"/>
            <person name="Walter F."/>
            <person name="Albersmeier A."/>
            <person name="Kalinowski J."/>
            <person name="Ruckert C."/>
        </authorList>
    </citation>
    <scope>NUCLEOTIDE SEQUENCE</scope>
    <source>
        <strain evidence="1">JCM 19831</strain>
    </source>
</reference>
<dbReference type="AlphaFoldDB" id="A0A917WHB8"/>
<dbReference type="InterPro" id="IPR014082">
    <property type="entry name" value="CRISPR-assoc_prot_Cas02710"/>
</dbReference>
<dbReference type="Pfam" id="PF09670">
    <property type="entry name" value="Cas_Cas02710"/>
    <property type="match status" value="1"/>
</dbReference>
<dbReference type="RefSeq" id="WP_229833919.1">
    <property type="nucleotide sequence ID" value="NZ_BMPI01000001.1"/>
</dbReference>
<gene>
    <name evidence="1" type="ORF">GCM10007977_000870</name>
</gene>